<dbReference type="Pfam" id="PF13975">
    <property type="entry name" value="gag-asp_proteas"/>
    <property type="match status" value="1"/>
</dbReference>
<dbReference type="InterPro" id="IPR034122">
    <property type="entry name" value="Retropepsin-like_bacterial"/>
</dbReference>
<evidence type="ECO:0008006" key="3">
    <source>
        <dbReference type="Google" id="ProtNLM"/>
    </source>
</evidence>
<dbReference type="EMBL" id="BAABEX010000007">
    <property type="protein sequence ID" value="GAA4422201.1"/>
    <property type="molecule type" value="Genomic_DNA"/>
</dbReference>
<keyword evidence="2" id="KW-1185">Reference proteome</keyword>
<comment type="caution">
    <text evidence="1">The sequence shown here is derived from an EMBL/GenBank/DDBJ whole genome shotgun (WGS) entry which is preliminary data.</text>
</comment>
<name>A0ABP8L3U2_9BURK</name>
<dbReference type="CDD" id="cd05483">
    <property type="entry name" value="retropepsin_like_bacteria"/>
    <property type="match status" value="1"/>
</dbReference>
<dbReference type="InterPro" id="IPR021109">
    <property type="entry name" value="Peptidase_aspartic_dom_sf"/>
</dbReference>
<proteinExistence type="predicted"/>
<protein>
    <recommendedName>
        <fullName evidence="3">TIGR02281 family clan AA aspartic protease</fullName>
    </recommendedName>
</protein>
<dbReference type="InterPro" id="IPR011969">
    <property type="entry name" value="Clan_AA_Asp_peptidase_C"/>
</dbReference>
<sequence length="204" mass="21357">MALLGAMALGQASGQTVALAGVLGSKALLVIDGNAPRALAPGETHGGVRLMALQGDTAQVDVGGDRRTLRLGEAPVSVGTRANGRRVVLSADGRGHFVSLGQINGRTMQYMVDTGASTVAIGVSDAERMGLDYRQGQRVTMGTANGVAQGWRIVLDTVRLGDVMLYGVEAVVTPQPMPFVLLGNNVLGEFKMTRTPDQMVLEKR</sequence>
<accession>A0ABP8L3U2</accession>
<evidence type="ECO:0000313" key="2">
    <source>
        <dbReference type="Proteomes" id="UP001501788"/>
    </source>
</evidence>
<reference evidence="2" key="1">
    <citation type="journal article" date="2019" name="Int. J. Syst. Evol. Microbiol.">
        <title>The Global Catalogue of Microorganisms (GCM) 10K type strain sequencing project: providing services to taxonomists for standard genome sequencing and annotation.</title>
        <authorList>
            <consortium name="The Broad Institute Genomics Platform"/>
            <consortium name="The Broad Institute Genome Sequencing Center for Infectious Disease"/>
            <person name="Wu L."/>
            <person name="Ma J."/>
        </authorList>
    </citation>
    <scope>NUCLEOTIDE SEQUENCE [LARGE SCALE GENOMIC DNA]</scope>
    <source>
        <strain evidence="2">JCM 31890</strain>
    </source>
</reference>
<dbReference type="SUPFAM" id="SSF50630">
    <property type="entry name" value="Acid proteases"/>
    <property type="match status" value="1"/>
</dbReference>
<dbReference type="Gene3D" id="2.40.70.10">
    <property type="entry name" value="Acid Proteases"/>
    <property type="match status" value="1"/>
</dbReference>
<dbReference type="NCBIfam" id="TIGR02281">
    <property type="entry name" value="clan_AA_DTGA"/>
    <property type="match status" value="1"/>
</dbReference>
<gene>
    <name evidence="1" type="ORF">GCM10023090_12960</name>
</gene>
<dbReference type="Proteomes" id="UP001501788">
    <property type="component" value="Unassembled WGS sequence"/>
</dbReference>
<evidence type="ECO:0000313" key="1">
    <source>
        <dbReference type="EMBL" id="GAA4422201.1"/>
    </source>
</evidence>
<organism evidence="1 2">
    <name type="scientific">Acidovorax lacteus</name>
    <dbReference type="NCBI Taxonomy" id="1924988"/>
    <lineage>
        <taxon>Bacteria</taxon>
        <taxon>Pseudomonadati</taxon>
        <taxon>Pseudomonadota</taxon>
        <taxon>Betaproteobacteria</taxon>
        <taxon>Burkholderiales</taxon>
        <taxon>Comamonadaceae</taxon>
        <taxon>Acidovorax</taxon>
    </lineage>
</organism>